<accession>A0A3P9DRS8</accession>
<evidence type="ECO:0000313" key="4">
    <source>
        <dbReference type="Proteomes" id="UP000265160"/>
    </source>
</evidence>
<keyword evidence="4" id="KW-1185">Reference proteome</keyword>
<evidence type="ECO:0000256" key="2">
    <source>
        <dbReference type="ARBA" id="ARBA00022975"/>
    </source>
</evidence>
<dbReference type="GeneTree" id="ENSGT00940000175555"/>
<dbReference type="GO" id="GO:0004588">
    <property type="term" value="F:orotate phosphoribosyltransferase activity"/>
    <property type="evidence" value="ECO:0007669"/>
    <property type="project" value="TreeGrafter"/>
</dbReference>
<name>A0A3P9DRS8_9CICH</name>
<dbReference type="AlphaFoldDB" id="A0A3P9DRS8"/>
<dbReference type="Gene3D" id="3.40.50.2020">
    <property type="match status" value="1"/>
</dbReference>
<reference evidence="3" key="3">
    <citation type="submission" date="2025-09" db="UniProtKB">
        <authorList>
            <consortium name="Ensembl"/>
        </authorList>
    </citation>
    <scope>IDENTIFICATION</scope>
</reference>
<sequence>MQVCSASTDSLILKLHDVNGVKFGEYKLKSGLLAPIYIHLRVLVSHPALTHQVTTCCLHDCTTY</sequence>
<organism evidence="3 4">
    <name type="scientific">Maylandia zebra</name>
    <name type="common">zebra mbuna</name>
    <dbReference type="NCBI Taxonomy" id="106582"/>
    <lineage>
        <taxon>Eukaryota</taxon>
        <taxon>Metazoa</taxon>
        <taxon>Chordata</taxon>
        <taxon>Craniata</taxon>
        <taxon>Vertebrata</taxon>
        <taxon>Euteleostomi</taxon>
        <taxon>Actinopterygii</taxon>
        <taxon>Neopterygii</taxon>
        <taxon>Teleostei</taxon>
        <taxon>Neoteleostei</taxon>
        <taxon>Acanthomorphata</taxon>
        <taxon>Ovalentaria</taxon>
        <taxon>Cichlomorphae</taxon>
        <taxon>Cichliformes</taxon>
        <taxon>Cichlidae</taxon>
        <taxon>African cichlids</taxon>
        <taxon>Pseudocrenilabrinae</taxon>
        <taxon>Haplochromini</taxon>
        <taxon>Maylandia</taxon>
        <taxon>Maylandia zebra complex</taxon>
    </lineage>
</organism>
<dbReference type="PANTHER" id="PTHR19278:SF9">
    <property type="entry name" value="URIDINE 5'-MONOPHOSPHATE SYNTHASE"/>
    <property type="match status" value="1"/>
</dbReference>
<comment type="pathway">
    <text evidence="1">Pyrimidine metabolism; UMP biosynthesis via de novo pathway.</text>
</comment>
<dbReference type="STRING" id="106582.ENSMZEP00005037470"/>
<evidence type="ECO:0000256" key="1">
    <source>
        <dbReference type="ARBA" id="ARBA00004725"/>
    </source>
</evidence>
<dbReference type="Ensembl" id="ENSMZET00005038776.1">
    <property type="protein sequence ID" value="ENSMZEP00005037470.1"/>
    <property type="gene ID" value="ENSMZEG00005027945.1"/>
</dbReference>
<dbReference type="PANTHER" id="PTHR19278">
    <property type="entry name" value="OROTATE PHOSPHORIBOSYLTRANSFERASE"/>
    <property type="match status" value="1"/>
</dbReference>
<dbReference type="GO" id="GO:0019856">
    <property type="term" value="P:pyrimidine nucleobase biosynthetic process"/>
    <property type="evidence" value="ECO:0007669"/>
    <property type="project" value="TreeGrafter"/>
</dbReference>
<keyword evidence="2" id="KW-0665">Pyrimidine biosynthesis</keyword>
<dbReference type="GO" id="GO:0006222">
    <property type="term" value="P:UMP biosynthetic process"/>
    <property type="evidence" value="ECO:0007669"/>
    <property type="project" value="TreeGrafter"/>
</dbReference>
<evidence type="ECO:0000313" key="3">
    <source>
        <dbReference type="Ensembl" id="ENSMZEP00005037470.1"/>
    </source>
</evidence>
<dbReference type="InterPro" id="IPR029057">
    <property type="entry name" value="PRTase-like"/>
</dbReference>
<dbReference type="GO" id="GO:0004590">
    <property type="term" value="F:orotidine-5'-phosphate decarboxylase activity"/>
    <property type="evidence" value="ECO:0007669"/>
    <property type="project" value="TreeGrafter"/>
</dbReference>
<protein>
    <submittedName>
        <fullName evidence="3">Uncharacterized protein</fullName>
    </submittedName>
</protein>
<proteinExistence type="predicted"/>
<reference evidence="3 4" key="1">
    <citation type="journal article" date="2014" name="Nature">
        <title>The genomic substrate for adaptive radiation in African cichlid fish.</title>
        <authorList>
            <person name="Brawand D."/>
            <person name="Wagner C.E."/>
            <person name="Li Y.I."/>
            <person name="Malinsky M."/>
            <person name="Keller I."/>
            <person name="Fan S."/>
            <person name="Simakov O."/>
            <person name="Ng A.Y."/>
            <person name="Lim Z.W."/>
            <person name="Bezault E."/>
            <person name="Turner-Maier J."/>
            <person name="Johnson J."/>
            <person name="Alcazar R."/>
            <person name="Noh H.J."/>
            <person name="Russell P."/>
            <person name="Aken B."/>
            <person name="Alfoldi J."/>
            <person name="Amemiya C."/>
            <person name="Azzouzi N."/>
            <person name="Baroiller J.F."/>
            <person name="Barloy-Hubler F."/>
            <person name="Berlin A."/>
            <person name="Bloomquist R."/>
            <person name="Carleton K.L."/>
            <person name="Conte M.A."/>
            <person name="D'Cotta H."/>
            <person name="Eshel O."/>
            <person name="Gaffney L."/>
            <person name="Galibert F."/>
            <person name="Gante H.F."/>
            <person name="Gnerre S."/>
            <person name="Greuter L."/>
            <person name="Guyon R."/>
            <person name="Haddad N.S."/>
            <person name="Haerty W."/>
            <person name="Harris R.M."/>
            <person name="Hofmann H.A."/>
            <person name="Hourlier T."/>
            <person name="Hulata G."/>
            <person name="Jaffe D.B."/>
            <person name="Lara M."/>
            <person name="Lee A.P."/>
            <person name="MacCallum I."/>
            <person name="Mwaiko S."/>
            <person name="Nikaido M."/>
            <person name="Nishihara H."/>
            <person name="Ozouf-Costaz C."/>
            <person name="Penman D.J."/>
            <person name="Przybylski D."/>
            <person name="Rakotomanga M."/>
            <person name="Renn S.C.P."/>
            <person name="Ribeiro F.J."/>
            <person name="Ron M."/>
            <person name="Salzburger W."/>
            <person name="Sanchez-Pulido L."/>
            <person name="Santos M.E."/>
            <person name="Searle S."/>
            <person name="Sharpe T."/>
            <person name="Swofford R."/>
            <person name="Tan F.J."/>
            <person name="Williams L."/>
            <person name="Young S."/>
            <person name="Yin S."/>
            <person name="Okada N."/>
            <person name="Kocher T.D."/>
            <person name="Miska E.A."/>
            <person name="Lander E.S."/>
            <person name="Venkatesh B."/>
            <person name="Fernald R.D."/>
            <person name="Meyer A."/>
            <person name="Ponting C.P."/>
            <person name="Streelman J.T."/>
            <person name="Lindblad-Toh K."/>
            <person name="Seehausen O."/>
            <person name="Di Palma F."/>
        </authorList>
    </citation>
    <scope>NUCLEOTIDE SEQUENCE</scope>
</reference>
<reference evidence="3" key="2">
    <citation type="submission" date="2025-08" db="UniProtKB">
        <authorList>
            <consortium name="Ensembl"/>
        </authorList>
    </citation>
    <scope>IDENTIFICATION</scope>
</reference>
<dbReference type="Proteomes" id="UP000265160">
    <property type="component" value="LG3"/>
</dbReference>